<dbReference type="PANTHER" id="PTHR42776:SF27">
    <property type="entry name" value="DIPEPTIDYL PEPTIDASE FAMILY MEMBER 6"/>
    <property type="match status" value="1"/>
</dbReference>
<reference evidence="9 10" key="1">
    <citation type="submission" date="2024-09" db="EMBL/GenBank/DDBJ databases">
        <authorList>
            <person name="Sun Q."/>
            <person name="Mori K."/>
        </authorList>
    </citation>
    <scope>NUCLEOTIDE SEQUENCE [LARGE SCALE GENOMIC DNA]</scope>
    <source>
        <strain evidence="9 10">CCM 7765</strain>
    </source>
</reference>
<evidence type="ECO:0000259" key="8">
    <source>
        <dbReference type="Pfam" id="PF00930"/>
    </source>
</evidence>
<dbReference type="Gene3D" id="2.120.10.30">
    <property type="entry name" value="TolB, C-terminal domain"/>
    <property type="match status" value="1"/>
</dbReference>
<gene>
    <name evidence="9" type="ORF">ACFFI0_18850</name>
</gene>
<evidence type="ECO:0000256" key="3">
    <source>
        <dbReference type="ARBA" id="ARBA00022990"/>
    </source>
</evidence>
<dbReference type="PANTHER" id="PTHR42776">
    <property type="entry name" value="SERINE PEPTIDASE S9 FAMILY MEMBER"/>
    <property type="match status" value="1"/>
</dbReference>
<accession>A0ABV6HNB5</accession>
<evidence type="ECO:0000259" key="7">
    <source>
        <dbReference type="Pfam" id="PF00326"/>
    </source>
</evidence>
<dbReference type="InterPro" id="IPR002469">
    <property type="entry name" value="Peptidase_S9B_N"/>
</dbReference>
<dbReference type="Gene3D" id="2.140.10.30">
    <property type="entry name" value="Dipeptidylpeptidase IV, N-terminal domain"/>
    <property type="match status" value="1"/>
</dbReference>
<comment type="function">
    <text evidence="6">This enzyme catalyzes the hydrolysis of the N-terminal peptide bond of an N-acetylated peptide to generate an N-acetylated amino acid and a peptide with a free N-terminus. It preferentially cleaves off Ac-Ala, Ac-Met and Ac-Ser. Also, involved in the degradation of oxidized and glycated proteins.</text>
</comment>
<name>A0ABV6HNB5_9SPHI</name>
<dbReference type="Proteomes" id="UP001589774">
    <property type="component" value="Unassembled WGS sequence"/>
</dbReference>
<protein>
    <recommendedName>
        <fullName evidence="5">Acyl-peptide hydrolase</fullName>
    </recommendedName>
    <alternativeName>
        <fullName evidence="4">Acylaminoacyl-peptidase</fullName>
    </alternativeName>
</protein>
<organism evidence="9 10">
    <name type="scientific">Olivibacter oleidegradans</name>
    <dbReference type="NCBI Taxonomy" id="760123"/>
    <lineage>
        <taxon>Bacteria</taxon>
        <taxon>Pseudomonadati</taxon>
        <taxon>Bacteroidota</taxon>
        <taxon>Sphingobacteriia</taxon>
        <taxon>Sphingobacteriales</taxon>
        <taxon>Sphingobacteriaceae</taxon>
        <taxon>Olivibacter</taxon>
    </lineage>
</organism>
<dbReference type="InterPro" id="IPR011659">
    <property type="entry name" value="WD40"/>
</dbReference>
<evidence type="ECO:0000313" key="10">
    <source>
        <dbReference type="Proteomes" id="UP001589774"/>
    </source>
</evidence>
<dbReference type="Pfam" id="PF07676">
    <property type="entry name" value="PD40"/>
    <property type="match status" value="2"/>
</dbReference>
<keyword evidence="1" id="KW-0378">Hydrolase</keyword>
<evidence type="ECO:0000256" key="4">
    <source>
        <dbReference type="ARBA" id="ARBA00032284"/>
    </source>
</evidence>
<sequence>MHLKKNILGCLFVIGCFFCKSQELSLETLTSYPFPSSLVTGGTGSKIGLAINEQGKRNIWVAEGPTFELRRLTNFLADDGQELSGLKISNDGRWVVYVKGGDHGAFDESEPRNPSSLPIKPKVEVWSIPFEGGDPICLGEGDYPIIAPDSKEVLFEQDGQLWTVPINGGQEAKPLFFARGKNGGAQFSPDGSKVVFVSDRDDHSLIGVFHDIKTPIQWLAPDFSRDLSPRWAPDGTAVVFVRTAAIGGASDSLTVQKARPWTIWRCDLDDGRSTKIWSSPHSLSGSVPTTDGGFNLHWADKERIVFLSYHDGWPHLYSISSAGGEASLLTPGNFMVEHVHLSADRKWLLFSANTGENNDDIDRRHLYRVSVSHSQMEALTKGTGIEAFPQLTGDGGHVVFVKSTEQLAPTPAVMPFQVNASVKLIGEKLIPQSLRDASLIKPKSVSWKSIDGKTVYGQLFEPKNKVKRHPAILFIHGGPQRQMLAGWHYGDYYANTYALNQYLVSKGFVVLAVNYRLGIGYGFEFHKPANAGRFGASEYQDIQSAGEWLAKRKDVDAQRIGVYGGSYGGYLTALALGKNADLFAAGVDIHGVHNYMERINLRATEPAPDLDLAMQLTKESSPVSWVDHWKSPTLIIHGDDDGNVDFHQSIDLIERLKRKSIHLETIMIPDETHHWMRYHNQLKVDRAVADFFEKTLIKTEK</sequence>
<keyword evidence="2" id="KW-0720">Serine protease</keyword>
<dbReference type="Pfam" id="PF00930">
    <property type="entry name" value="DPPIV_N"/>
    <property type="match status" value="1"/>
</dbReference>
<dbReference type="EMBL" id="JBHLWO010000002">
    <property type="protein sequence ID" value="MFC0320394.1"/>
    <property type="molecule type" value="Genomic_DNA"/>
</dbReference>
<dbReference type="PROSITE" id="PS00708">
    <property type="entry name" value="PRO_ENDOPEP_SER"/>
    <property type="match status" value="1"/>
</dbReference>
<evidence type="ECO:0000256" key="5">
    <source>
        <dbReference type="ARBA" id="ARBA00032596"/>
    </source>
</evidence>
<evidence type="ECO:0000313" key="9">
    <source>
        <dbReference type="EMBL" id="MFC0320394.1"/>
    </source>
</evidence>
<evidence type="ECO:0000256" key="1">
    <source>
        <dbReference type="ARBA" id="ARBA00022801"/>
    </source>
</evidence>
<dbReference type="Pfam" id="PF00326">
    <property type="entry name" value="Peptidase_S9"/>
    <property type="match status" value="1"/>
</dbReference>
<keyword evidence="2" id="KW-0645">Protease</keyword>
<proteinExistence type="predicted"/>
<dbReference type="InterPro" id="IPR002471">
    <property type="entry name" value="Pept_S9_AS"/>
</dbReference>
<evidence type="ECO:0000256" key="2">
    <source>
        <dbReference type="ARBA" id="ARBA00022825"/>
    </source>
</evidence>
<dbReference type="PROSITE" id="PS51257">
    <property type="entry name" value="PROKAR_LIPOPROTEIN"/>
    <property type="match status" value="1"/>
</dbReference>
<dbReference type="Gene3D" id="3.40.50.1820">
    <property type="entry name" value="alpha/beta hydrolase"/>
    <property type="match status" value="1"/>
</dbReference>
<feature type="domain" description="Peptidase S9 prolyl oligopeptidase catalytic" evidence="7">
    <location>
        <begin position="500"/>
        <end position="696"/>
    </location>
</feature>
<dbReference type="SUPFAM" id="SSF82171">
    <property type="entry name" value="DPP6 N-terminal domain-like"/>
    <property type="match status" value="1"/>
</dbReference>
<keyword evidence="10" id="KW-1185">Reference proteome</keyword>
<dbReference type="InterPro" id="IPR029058">
    <property type="entry name" value="AB_hydrolase_fold"/>
</dbReference>
<dbReference type="RefSeq" id="WP_130858444.1">
    <property type="nucleotide sequence ID" value="NZ_JBHLWO010000002.1"/>
</dbReference>
<evidence type="ECO:0000256" key="6">
    <source>
        <dbReference type="ARBA" id="ARBA00045885"/>
    </source>
</evidence>
<dbReference type="InterPro" id="IPR011042">
    <property type="entry name" value="6-blade_b-propeller_TolB-like"/>
</dbReference>
<dbReference type="InterPro" id="IPR001375">
    <property type="entry name" value="Peptidase_S9_cat"/>
</dbReference>
<feature type="domain" description="Dipeptidylpeptidase IV N-terminal" evidence="8">
    <location>
        <begin position="298"/>
        <end position="386"/>
    </location>
</feature>
<comment type="caution">
    <text evidence="9">The sequence shown here is derived from an EMBL/GenBank/DDBJ whole genome shotgun (WGS) entry which is preliminary data.</text>
</comment>
<keyword evidence="3" id="KW-0007">Acetylation</keyword>
<dbReference type="SUPFAM" id="SSF53474">
    <property type="entry name" value="alpha/beta-Hydrolases"/>
    <property type="match status" value="1"/>
</dbReference>